<evidence type="ECO:0000259" key="9">
    <source>
        <dbReference type="PROSITE" id="PS50109"/>
    </source>
</evidence>
<keyword evidence="8" id="KW-0812">Transmembrane</keyword>
<sequence length="721" mass="79843">MAIWNRPISAVGGRRIVVALGAAYVALTTGWAVARTAAETPLGNVLVISLLVAGPGFALLYFGYRLPAFDIRAEFYDAIAAWCLGGFGAMGTVLVVYSLQPGEIVDDFSTILILTALGSVAGFAVGLHDAEAKTRTRELEQRNEELQVTQSELEETVDELERANERLATSNEQLEHYREYTDHVLNAIHDIFYVIEKDGTLQRWNESLCAVTGYSDAEVASMNAVDFFDAEDREQIENALVRGFETGSLQVEAELRTKDGERIPYEYAASTLETPEGEVVLAGIGRDISARTERERELEQRARQQQVVADLGQLALETDDLDELMHEAARQVAVVLDNEYCKVLDLDARRDELLLRQGVGWDDGIVGEAAVSAVEADSQAAYTLAHDHPIVVEDIETEARFGGPALLRDHDVRSGISTVIGPSDEPWGILGTHDTERKTFTDEDVNFVQSVANVLAEAIERQQYQAELETLVADLEESNERLEQFAYAASHDLQEPLRMVSSYLRLIENRYGDAFDADGEEFLAFAVDGADRMREMIEGLLQYSRVETGGDEFEPVDLNAVLADVRDNLRVKIKETDAEITAESLPRVNGDRGQLRQIFQNVLANAIQYSGDEPPRIHVSAEQSGRRWTVSIADEGIGIDPEDQDRIFDVFQRLHSRDTHSGTGIGLALCERIVERHGGDIWVESEPGEGTTVSFTLPTVEERDSERASEPHTDGRPVDND</sequence>
<dbReference type="InterPro" id="IPR000700">
    <property type="entry name" value="PAS-assoc_C"/>
</dbReference>
<dbReference type="CDD" id="cd00130">
    <property type="entry name" value="PAS"/>
    <property type="match status" value="1"/>
</dbReference>
<feature type="transmembrane region" description="Helical" evidence="8">
    <location>
        <begin position="75"/>
        <end position="96"/>
    </location>
</feature>
<keyword evidence="3" id="KW-0597">Phosphoprotein</keyword>
<dbReference type="Pfam" id="PF01590">
    <property type="entry name" value="GAF"/>
    <property type="match status" value="1"/>
</dbReference>
<dbReference type="STRING" id="797210.Halxa_0853"/>
<dbReference type="Gene3D" id="3.30.450.40">
    <property type="match status" value="1"/>
</dbReference>
<gene>
    <name evidence="12" type="ordered locus">Halxa_0853</name>
</gene>
<dbReference type="InterPro" id="IPR003018">
    <property type="entry name" value="GAF"/>
</dbReference>
<dbReference type="SMART" id="SM00091">
    <property type="entry name" value="PAS"/>
    <property type="match status" value="1"/>
</dbReference>
<dbReference type="InterPro" id="IPR029016">
    <property type="entry name" value="GAF-like_dom_sf"/>
</dbReference>
<dbReference type="Gene3D" id="3.30.450.20">
    <property type="entry name" value="PAS domain"/>
    <property type="match status" value="1"/>
</dbReference>
<dbReference type="InterPro" id="IPR035965">
    <property type="entry name" value="PAS-like_dom_sf"/>
</dbReference>
<feature type="coiled-coil region" evidence="6">
    <location>
        <begin position="129"/>
        <end position="180"/>
    </location>
</feature>
<keyword evidence="13" id="KW-1185">Reference proteome</keyword>
<dbReference type="HOGENOM" id="CLU_000445_114_71_2"/>
<dbReference type="InterPro" id="IPR003661">
    <property type="entry name" value="HisK_dim/P_dom"/>
</dbReference>
<dbReference type="SMART" id="SM00065">
    <property type="entry name" value="GAF"/>
    <property type="match status" value="1"/>
</dbReference>
<keyword evidence="6" id="KW-0175">Coiled coil</keyword>
<dbReference type="SUPFAM" id="SSF55874">
    <property type="entry name" value="ATPase domain of HSP90 chaperone/DNA topoisomerase II/histidine kinase"/>
    <property type="match status" value="1"/>
</dbReference>
<dbReference type="PROSITE" id="PS50109">
    <property type="entry name" value="HIS_KIN"/>
    <property type="match status" value="1"/>
</dbReference>
<evidence type="ECO:0000256" key="1">
    <source>
        <dbReference type="ARBA" id="ARBA00000085"/>
    </source>
</evidence>
<dbReference type="Gene3D" id="3.30.565.10">
    <property type="entry name" value="Histidine kinase-like ATPase, C-terminal domain"/>
    <property type="match status" value="1"/>
</dbReference>
<dbReference type="FunFam" id="3.30.565.10:FF:000006">
    <property type="entry name" value="Sensor histidine kinase WalK"/>
    <property type="match status" value="1"/>
</dbReference>
<dbReference type="EMBL" id="CP002839">
    <property type="protein sequence ID" value="AEH35492.1"/>
    <property type="molecule type" value="Genomic_DNA"/>
</dbReference>
<dbReference type="SUPFAM" id="SSF55781">
    <property type="entry name" value="GAF domain-like"/>
    <property type="match status" value="1"/>
</dbReference>
<keyword evidence="5 12" id="KW-0418">Kinase</keyword>
<dbReference type="PANTHER" id="PTHR43304:SF1">
    <property type="entry name" value="PAC DOMAIN-CONTAINING PROTEIN"/>
    <property type="match status" value="1"/>
</dbReference>
<feature type="compositionally biased region" description="Basic and acidic residues" evidence="7">
    <location>
        <begin position="700"/>
        <end position="721"/>
    </location>
</feature>
<evidence type="ECO:0000256" key="3">
    <source>
        <dbReference type="ARBA" id="ARBA00022553"/>
    </source>
</evidence>
<protein>
    <recommendedName>
        <fullName evidence="2">histidine kinase</fullName>
        <ecNumber evidence="2">2.7.13.3</ecNumber>
    </recommendedName>
</protein>
<evidence type="ECO:0000256" key="2">
    <source>
        <dbReference type="ARBA" id="ARBA00012438"/>
    </source>
</evidence>
<dbReference type="Pfam" id="PF00512">
    <property type="entry name" value="HisKA"/>
    <property type="match status" value="1"/>
</dbReference>
<dbReference type="InterPro" id="IPR005467">
    <property type="entry name" value="His_kinase_dom"/>
</dbReference>
<dbReference type="EC" id="2.7.13.3" evidence="2"/>
<evidence type="ECO:0000256" key="5">
    <source>
        <dbReference type="ARBA" id="ARBA00022777"/>
    </source>
</evidence>
<dbReference type="PROSITE" id="PS50112">
    <property type="entry name" value="PAS"/>
    <property type="match status" value="1"/>
</dbReference>
<evidence type="ECO:0000256" key="7">
    <source>
        <dbReference type="SAM" id="MobiDB-lite"/>
    </source>
</evidence>
<dbReference type="InterPro" id="IPR003594">
    <property type="entry name" value="HATPase_dom"/>
</dbReference>
<evidence type="ECO:0000259" key="10">
    <source>
        <dbReference type="PROSITE" id="PS50112"/>
    </source>
</evidence>
<evidence type="ECO:0000256" key="4">
    <source>
        <dbReference type="ARBA" id="ARBA00022679"/>
    </source>
</evidence>
<feature type="domain" description="PAS" evidence="10">
    <location>
        <begin position="177"/>
        <end position="247"/>
    </location>
</feature>
<accession>F8D7P4</accession>
<dbReference type="GeneID" id="32176814"/>
<dbReference type="SUPFAM" id="SSF47384">
    <property type="entry name" value="Homodimeric domain of signal transducing histidine kinase"/>
    <property type="match status" value="1"/>
</dbReference>
<keyword evidence="4" id="KW-0808">Transferase</keyword>
<organism evidence="12 13">
    <name type="scientific">Halopiger xanaduensis (strain DSM 18323 / JCM 14033 / SH-6)</name>
    <dbReference type="NCBI Taxonomy" id="797210"/>
    <lineage>
        <taxon>Archaea</taxon>
        <taxon>Methanobacteriati</taxon>
        <taxon>Methanobacteriota</taxon>
        <taxon>Stenosarchaea group</taxon>
        <taxon>Halobacteria</taxon>
        <taxon>Halobacteriales</taxon>
        <taxon>Natrialbaceae</taxon>
        <taxon>Halopiger</taxon>
    </lineage>
</organism>
<evidence type="ECO:0000256" key="8">
    <source>
        <dbReference type="SAM" id="Phobius"/>
    </source>
</evidence>
<dbReference type="InterPro" id="IPR052162">
    <property type="entry name" value="Sensor_kinase/Photoreceptor"/>
</dbReference>
<comment type="catalytic activity">
    <reaction evidence="1">
        <text>ATP + protein L-histidine = ADP + protein N-phospho-L-histidine.</text>
        <dbReference type="EC" id="2.7.13.3"/>
    </reaction>
</comment>
<feature type="domain" description="Histidine kinase" evidence="9">
    <location>
        <begin position="488"/>
        <end position="701"/>
    </location>
</feature>
<proteinExistence type="predicted"/>
<dbReference type="eggNOG" id="arCOG02360">
    <property type="taxonomic scope" value="Archaea"/>
</dbReference>
<dbReference type="RefSeq" id="WP_013878392.1">
    <property type="nucleotide sequence ID" value="NC_015666.1"/>
</dbReference>
<evidence type="ECO:0000313" key="13">
    <source>
        <dbReference type="Proteomes" id="UP000006794"/>
    </source>
</evidence>
<keyword evidence="8" id="KW-0472">Membrane</keyword>
<dbReference type="InterPro" id="IPR031623">
    <property type="entry name" value="HisKA_4TM"/>
</dbReference>
<feature type="domain" description="PAC" evidence="11">
    <location>
        <begin position="249"/>
        <end position="300"/>
    </location>
</feature>
<dbReference type="PRINTS" id="PR00344">
    <property type="entry name" value="BCTRLSENSOR"/>
</dbReference>
<dbReference type="SMART" id="SM00388">
    <property type="entry name" value="HisKA"/>
    <property type="match status" value="1"/>
</dbReference>
<dbReference type="Pfam" id="PF13426">
    <property type="entry name" value="PAS_9"/>
    <property type="match status" value="1"/>
</dbReference>
<dbReference type="Gene3D" id="1.10.287.130">
    <property type="match status" value="1"/>
</dbReference>
<dbReference type="InterPro" id="IPR036890">
    <property type="entry name" value="HATPase_C_sf"/>
</dbReference>
<dbReference type="CDD" id="cd00082">
    <property type="entry name" value="HisKA"/>
    <property type="match status" value="1"/>
</dbReference>
<dbReference type="GO" id="GO:0000155">
    <property type="term" value="F:phosphorelay sensor kinase activity"/>
    <property type="evidence" value="ECO:0007669"/>
    <property type="project" value="InterPro"/>
</dbReference>
<reference evidence="12 13" key="1">
    <citation type="journal article" date="2012" name="Stand. Genomic Sci.">
        <title>Complete genome sequence of Halopiger xanaduensis type strain (SH-6(T)).</title>
        <authorList>
            <person name="Anderson I."/>
            <person name="Tindall B.J."/>
            <person name="Rohde M."/>
            <person name="Lucas S."/>
            <person name="Han J."/>
            <person name="Lapidus A."/>
            <person name="Cheng J.F."/>
            <person name="Goodwin L."/>
            <person name="Pitluck S."/>
            <person name="Peters L."/>
            <person name="Pati A."/>
            <person name="Mikhailova N."/>
            <person name="Pagani I."/>
            <person name="Teshima H."/>
            <person name="Han C."/>
            <person name="Tapia R."/>
            <person name="Land M."/>
            <person name="Woyke T."/>
            <person name="Klenk H.P."/>
            <person name="Kyrpides N."/>
            <person name="Ivanova N."/>
        </authorList>
    </citation>
    <scope>NUCLEOTIDE SEQUENCE [LARGE SCALE GENOMIC DNA]</scope>
    <source>
        <strain evidence="13">DSM 18323 / JCM 14033 / SH-6</strain>
    </source>
</reference>
<dbReference type="Pfam" id="PF02518">
    <property type="entry name" value="HATPase_c"/>
    <property type="match status" value="1"/>
</dbReference>
<feature type="transmembrane region" description="Helical" evidence="8">
    <location>
        <begin position="42"/>
        <end position="63"/>
    </location>
</feature>
<dbReference type="Pfam" id="PF16926">
    <property type="entry name" value="HisKA_4TM"/>
    <property type="match status" value="1"/>
</dbReference>
<dbReference type="NCBIfam" id="TIGR00229">
    <property type="entry name" value="sensory_box"/>
    <property type="match status" value="1"/>
</dbReference>
<dbReference type="AlphaFoldDB" id="F8D7P4"/>
<evidence type="ECO:0000259" key="11">
    <source>
        <dbReference type="PROSITE" id="PS50113"/>
    </source>
</evidence>
<dbReference type="eggNOG" id="arCOG02329">
    <property type="taxonomic scope" value="Archaea"/>
</dbReference>
<dbReference type="InterPro" id="IPR036097">
    <property type="entry name" value="HisK_dim/P_sf"/>
</dbReference>
<dbReference type="KEGG" id="hxa:Halxa_0853"/>
<feature type="region of interest" description="Disordered" evidence="7">
    <location>
        <begin position="698"/>
        <end position="721"/>
    </location>
</feature>
<dbReference type="PANTHER" id="PTHR43304">
    <property type="entry name" value="PHYTOCHROME-LIKE PROTEIN CPH1"/>
    <property type="match status" value="1"/>
</dbReference>
<keyword evidence="8" id="KW-1133">Transmembrane helix</keyword>
<feature type="transmembrane region" description="Helical" evidence="8">
    <location>
        <begin position="108"/>
        <end position="127"/>
    </location>
</feature>
<name>F8D7P4_HALXS</name>
<dbReference type="Proteomes" id="UP000006794">
    <property type="component" value="Chromosome"/>
</dbReference>
<evidence type="ECO:0000256" key="6">
    <source>
        <dbReference type="SAM" id="Coils"/>
    </source>
</evidence>
<dbReference type="SMART" id="SM00387">
    <property type="entry name" value="HATPase_c"/>
    <property type="match status" value="1"/>
</dbReference>
<dbReference type="eggNOG" id="arCOG02358">
    <property type="taxonomic scope" value="Archaea"/>
</dbReference>
<evidence type="ECO:0000313" key="12">
    <source>
        <dbReference type="EMBL" id="AEH35492.1"/>
    </source>
</evidence>
<dbReference type="PROSITE" id="PS50113">
    <property type="entry name" value="PAC"/>
    <property type="match status" value="1"/>
</dbReference>
<dbReference type="SUPFAM" id="SSF55785">
    <property type="entry name" value="PYP-like sensor domain (PAS domain)"/>
    <property type="match status" value="1"/>
</dbReference>
<dbReference type="InterPro" id="IPR004358">
    <property type="entry name" value="Sig_transdc_His_kin-like_C"/>
</dbReference>
<dbReference type="InterPro" id="IPR000014">
    <property type="entry name" value="PAS"/>
</dbReference>